<dbReference type="OrthoDB" id="3343876at2"/>
<organism evidence="1 2">
    <name type="scientific">Actinoplanes xinjiangensis</name>
    <dbReference type="NCBI Taxonomy" id="512350"/>
    <lineage>
        <taxon>Bacteria</taxon>
        <taxon>Bacillati</taxon>
        <taxon>Actinomycetota</taxon>
        <taxon>Actinomycetes</taxon>
        <taxon>Micromonosporales</taxon>
        <taxon>Micromonosporaceae</taxon>
        <taxon>Actinoplanes</taxon>
    </lineage>
</organism>
<proteinExistence type="predicted"/>
<dbReference type="EMBL" id="QGGR01000035">
    <property type="protein sequence ID" value="PWK31061.1"/>
    <property type="molecule type" value="Genomic_DNA"/>
</dbReference>
<gene>
    <name evidence="1" type="ORF">BC793_13558</name>
</gene>
<name>A0A316F3L4_9ACTN</name>
<dbReference type="AlphaFoldDB" id="A0A316F3L4"/>
<keyword evidence="2" id="KW-1185">Reference proteome</keyword>
<comment type="caution">
    <text evidence="1">The sequence shown here is derived from an EMBL/GenBank/DDBJ whole genome shotgun (WGS) entry which is preliminary data.</text>
</comment>
<dbReference type="RefSeq" id="WP_109602345.1">
    <property type="nucleotide sequence ID" value="NZ_BONA01000091.1"/>
</dbReference>
<sequence>MPERAPLLRTLVALAVTLVAGAALLFGAPARSGPVPPLSVGAAWPTVQRGSIPSHLPDGGTYTPGLFFDARTSAGTVRSADNRFLRLIVLESDGKAAPTVRELRRVPSADRGPFSAPARSGDTLVWVETVKSRPQLWTADLTADGSARMLTDDVGALRLYDSQYDLTVTDGTVRWAAAAGDGTEFRSVPVGGGRVTVQREAGDWGLSAWPWAVDGQTAATGASTLRNLATGVDVAVPTGRRAVTACSPAWCEIVSLNSEGDTRIELSHPDGSARRVVAEGTVGTVISDVAVLDRFQVIGRTGPQSELSGNQELLVHDLTDRSTVLVSPDAADISYRGGVLWWSTGDRNSYVRNSLDLRTV</sequence>
<accession>A0A316F3L4</accession>
<evidence type="ECO:0000313" key="2">
    <source>
        <dbReference type="Proteomes" id="UP000245697"/>
    </source>
</evidence>
<reference evidence="1 2" key="1">
    <citation type="submission" date="2018-05" db="EMBL/GenBank/DDBJ databases">
        <title>Genomic Encyclopedia of Archaeal and Bacterial Type Strains, Phase II (KMG-II): from individual species to whole genera.</title>
        <authorList>
            <person name="Goeker M."/>
        </authorList>
    </citation>
    <scope>NUCLEOTIDE SEQUENCE [LARGE SCALE GENOMIC DNA]</scope>
    <source>
        <strain evidence="1 2">DSM 45184</strain>
    </source>
</reference>
<protein>
    <submittedName>
        <fullName evidence="1">Uncharacterized protein</fullName>
    </submittedName>
</protein>
<dbReference type="Proteomes" id="UP000245697">
    <property type="component" value="Unassembled WGS sequence"/>
</dbReference>
<evidence type="ECO:0000313" key="1">
    <source>
        <dbReference type="EMBL" id="PWK31061.1"/>
    </source>
</evidence>